<dbReference type="RefSeq" id="WP_013676502.1">
    <property type="nucleotide sequence ID" value="NZ_BAABKS010000051.1"/>
</dbReference>
<dbReference type="PANTHER" id="PTHR43364:SF18">
    <property type="entry name" value="OXIDOREDUCTASE"/>
    <property type="match status" value="1"/>
</dbReference>
<dbReference type="Gene3D" id="3.20.20.100">
    <property type="entry name" value="NADP-dependent oxidoreductase domain"/>
    <property type="match status" value="1"/>
</dbReference>
<dbReference type="InterPro" id="IPR020471">
    <property type="entry name" value="AKR"/>
</dbReference>
<evidence type="ECO:0000313" key="3">
    <source>
        <dbReference type="Proteomes" id="UP001597182"/>
    </source>
</evidence>
<organism evidence="2 3">
    <name type="scientific">Pseudonocardia benzenivorans</name>
    <dbReference type="NCBI Taxonomy" id="228005"/>
    <lineage>
        <taxon>Bacteria</taxon>
        <taxon>Bacillati</taxon>
        <taxon>Actinomycetota</taxon>
        <taxon>Actinomycetes</taxon>
        <taxon>Pseudonocardiales</taxon>
        <taxon>Pseudonocardiaceae</taxon>
        <taxon>Pseudonocardia</taxon>
    </lineage>
</organism>
<dbReference type="CDD" id="cd19091">
    <property type="entry name" value="AKR_PsAKR"/>
    <property type="match status" value="1"/>
</dbReference>
<dbReference type="PRINTS" id="PR00069">
    <property type="entry name" value="ALDKETRDTASE"/>
</dbReference>
<proteinExistence type="predicted"/>
<dbReference type="SUPFAM" id="SSF51430">
    <property type="entry name" value="NAD(P)-linked oxidoreductase"/>
    <property type="match status" value="1"/>
</dbReference>
<feature type="domain" description="NADP-dependent oxidoreductase" evidence="1">
    <location>
        <begin position="17"/>
        <end position="318"/>
    </location>
</feature>
<dbReference type="PANTHER" id="PTHR43364">
    <property type="entry name" value="NADH-SPECIFIC METHYLGLYOXAL REDUCTASE-RELATED"/>
    <property type="match status" value="1"/>
</dbReference>
<protein>
    <submittedName>
        <fullName evidence="2">Aldo/keto reductase</fullName>
    </submittedName>
</protein>
<keyword evidence="3" id="KW-1185">Reference proteome</keyword>
<dbReference type="EMBL" id="JBHTMB010000127">
    <property type="protein sequence ID" value="MFD1234373.1"/>
    <property type="molecule type" value="Genomic_DNA"/>
</dbReference>
<dbReference type="InterPro" id="IPR050523">
    <property type="entry name" value="AKR_Detox_Biosynth"/>
</dbReference>
<sequence length="347" mass="37900">MEYRQLGRSGLRVSTLTMGAATFGAGGGGLAAWGDTDVAGARRQLDMCRDAGVNLVDTANSYSAGRSEEIVGEVLEGRRESMLISTKVRFPMGAGPNDSGLSRHHILAQAEASLRRLRTDHIDIYHVHEWDGTVPLEETIEALDSLVRAGKVRYLGVSNYAGWQLMKALAVADAHHRHRFVSNQIYYSLESRDAEYELLPLSLDQGLGVMVWSPLAGGLLTGKYRRDRSPESGRHLADWNEPPVRDPGRLYDTVDVLVRIGERRGVAPAQVALAYLLTRPAVTTLVVGARTDAQLAEILAAPDLTLTDDELTELDAVSAPPLIYPHWHQAAMGADRRGPSDRVLHPS</sequence>
<dbReference type="PROSITE" id="PS00062">
    <property type="entry name" value="ALDOKETO_REDUCTASE_2"/>
    <property type="match status" value="1"/>
</dbReference>
<reference evidence="3" key="1">
    <citation type="journal article" date="2019" name="Int. J. Syst. Evol. Microbiol.">
        <title>The Global Catalogue of Microorganisms (GCM) 10K type strain sequencing project: providing services to taxonomists for standard genome sequencing and annotation.</title>
        <authorList>
            <consortium name="The Broad Institute Genomics Platform"/>
            <consortium name="The Broad Institute Genome Sequencing Center for Infectious Disease"/>
            <person name="Wu L."/>
            <person name="Ma J."/>
        </authorList>
    </citation>
    <scope>NUCLEOTIDE SEQUENCE [LARGE SCALE GENOMIC DNA]</scope>
    <source>
        <strain evidence="3">CCUG 49018</strain>
    </source>
</reference>
<comment type="caution">
    <text evidence="2">The sequence shown here is derived from an EMBL/GenBank/DDBJ whole genome shotgun (WGS) entry which is preliminary data.</text>
</comment>
<evidence type="ECO:0000313" key="2">
    <source>
        <dbReference type="EMBL" id="MFD1234373.1"/>
    </source>
</evidence>
<evidence type="ECO:0000259" key="1">
    <source>
        <dbReference type="Pfam" id="PF00248"/>
    </source>
</evidence>
<dbReference type="Pfam" id="PF00248">
    <property type="entry name" value="Aldo_ket_red"/>
    <property type="match status" value="1"/>
</dbReference>
<dbReference type="Proteomes" id="UP001597182">
    <property type="component" value="Unassembled WGS sequence"/>
</dbReference>
<dbReference type="InterPro" id="IPR023210">
    <property type="entry name" value="NADP_OxRdtase_dom"/>
</dbReference>
<dbReference type="InterPro" id="IPR036812">
    <property type="entry name" value="NAD(P)_OxRdtase_dom_sf"/>
</dbReference>
<gene>
    <name evidence="2" type="ORF">ACFQ34_13870</name>
</gene>
<accession>A0ABW3VI96</accession>
<dbReference type="InterPro" id="IPR018170">
    <property type="entry name" value="Aldo/ket_reductase_CS"/>
</dbReference>
<name>A0ABW3VI96_9PSEU</name>